<dbReference type="SUPFAM" id="SSF53633">
    <property type="entry name" value="Carbamate kinase-like"/>
    <property type="match status" value="1"/>
</dbReference>
<comment type="pathway">
    <text evidence="7">Amino-acid biosynthesis; L-lysine biosynthesis via DAP pathway; (S)-tetrahydrodipicolinate from L-aspartate: step 1/4.</text>
</comment>
<feature type="domain" description="Aspartate/glutamate/uridylate kinase" evidence="8">
    <location>
        <begin position="16"/>
        <end position="242"/>
    </location>
</feature>
<dbReference type="PANTHER" id="PTHR21499">
    <property type="entry name" value="ASPARTATE KINASE"/>
    <property type="match status" value="1"/>
</dbReference>
<dbReference type="Pfam" id="PF00696">
    <property type="entry name" value="AA_kinase"/>
    <property type="match status" value="1"/>
</dbReference>
<keyword evidence="7" id="KW-0028">Amino-acid biosynthesis</keyword>
<evidence type="ECO:0000256" key="3">
    <source>
        <dbReference type="ARBA" id="ARBA00022741"/>
    </source>
</evidence>
<protein>
    <recommendedName>
        <fullName evidence="6">Aspartokinase</fullName>
        <ecNumber evidence="6">2.7.2.4</ecNumber>
    </recommendedName>
</protein>
<dbReference type="EC" id="2.7.2.4" evidence="6"/>
<dbReference type="GO" id="GO:0009088">
    <property type="term" value="P:threonine biosynthetic process"/>
    <property type="evidence" value="ECO:0007669"/>
    <property type="project" value="UniProtKB-UniPathway"/>
</dbReference>
<accession>A0A7C5LF44</accession>
<dbReference type="GO" id="GO:0009089">
    <property type="term" value="P:lysine biosynthetic process via diaminopimelate"/>
    <property type="evidence" value="ECO:0007669"/>
    <property type="project" value="UniProtKB-UniPathway"/>
</dbReference>
<keyword evidence="4 6" id="KW-0418">Kinase</keyword>
<keyword evidence="5" id="KW-0067">ATP-binding</keyword>
<dbReference type="UniPathway" id="UPA00034">
    <property type="reaction ID" value="UER00015"/>
</dbReference>
<comment type="catalytic activity">
    <reaction evidence="6">
        <text>L-aspartate + ATP = 4-phospho-L-aspartate + ADP</text>
        <dbReference type="Rhea" id="RHEA:23776"/>
        <dbReference type="ChEBI" id="CHEBI:29991"/>
        <dbReference type="ChEBI" id="CHEBI:30616"/>
        <dbReference type="ChEBI" id="CHEBI:57535"/>
        <dbReference type="ChEBI" id="CHEBI:456216"/>
        <dbReference type="EC" id="2.7.2.4"/>
    </reaction>
</comment>
<evidence type="ECO:0000256" key="7">
    <source>
        <dbReference type="RuleBase" id="RU004249"/>
    </source>
</evidence>
<comment type="pathway">
    <text evidence="7">Amino-acid biosynthesis; L-methionine biosynthesis via de novo pathway; L-homoserine from L-aspartate: step 1/3.</text>
</comment>
<dbReference type="GO" id="GO:0004072">
    <property type="term" value="F:aspartate kinase activity"/>
    <property type="evidence" value="ECO:0007669"/>
    <property type="project" value="UniProtKB-EC"/>
</dbReference>
<dbReference type="GO" id="GO:0005829">
    <property type="term" value="C:cytosol"/>
    <property type="evidence" value="ECO:0007669"/>
    <property type="project" value="TreeGrafter"/>
</dbReference>
<comment type="caution">
    <text evidence="10">The sequence shown here is derived from an EMBL/GenBank/DDBJ whole genome shotgun (WGS) entry which is preliminary data.</text>
</comment>
<keyword evidence="2 6" id="KW-0808">Transferase</keyword>
<dbReference type="InterPro" id="IPR001341">
    <property type="entry name" value="Asp_kinase"/>
</dbReference>
<dbReference type="InterPro" id="IPR036393">
    <property type="entry name" value="AceGlu_kinase-like_sf"/>
</dbReference>
<evidence type="ECO:0000256" key="1">
    <source>
        <dbReference type="ARBA" id="ARBA00010122"/>
    </source>
</evidence>
<keyword evidence="3" id="KW-0547">Nucleotide-binding</keyword>
<dbReference type="Gene3D" id="3.40.1160.10">
    <property type="entry name" value="Acetylglutamate kinase-like"/>
    <property type="match status" value="1"/>
</dbReference>
<dbReference type="InterPro" id="IPR001048">
    <property type="entry name" value="Asp/Glu/Uridylate_kinase"/>
</dbReference>
<organism evidence="10">
    <name type="scientific">Caldiarchaeum subterraneum</name>
    <dbReference type="NCBI Taxonomy" id="311458"/>
    <lineage>
        <taxon>Archaea</taxon>
        <taxon>Nitrososphaerota</taxon>
        <taxon>Candidatus Caldarchaeales</taxon>
        <taxon>Candidatus Caldarchaeaceae</taxon>
        <taxon>Candidatus Caldarchaeum</taxon>
    </lineage>
</organism>
<dbReference type="UniPathway" id="UPA00051">
    <property type="reaction ID" value="UER00462"/>
</dbReference>
<dbReference type="AlphaFoldDB" id="A0A7C5LF44"/>
<dbReference type="UniPathway" id="UPA00050">
    <property type="reaction ID" value="UER00461"/>
</dbReference>
<evidence type="ECO:0000256" key="4">
    <source>
        <dbReference type="ARBA" id="ARBA00022777"/>
    </source>
</evidence>
<evidence type="ECO:0000256" key="2">
    <source>
        <dbReference type="ARBA" id="ARBA00022679"/>
    </source>
</evidence>
<gene>
    <name evidence="10" type="ORF">ENM11_08240</name>
</gene>
<name>A0A7C5LF44_CALS0</name>
<evidence type="ECO:0000256" key="5">
    <source>
        <dbReference type="ARBA" id="ARBA00022840"/>
    </source>
</evidence>
<dbReference type="InterPro" id="IPR045865">
    <property type="entry name" value="ACT-like_dom_sf"/>
</dbReference>
<evidence type="ECO:0000313" key="10">
    <source>
        <dbReference type="EMBL" id="HHK69116.1"/>
    </source>
</evidence>
<dbReference type="GO" id="GO:0005524">
    <property type="term" value="F:ATP binding"/>
    <property type="evidence" value="ECO:0007669"/>
    <property type="project" value="UniProtKB-KW"/>
</dbReference>
<dbReference type="GO" id="GO:0009090">
    <property type="term" value="P:homoserine biosynthetic process"/>
    <property type="evidence" value="ECO:0007669"/>
    <property type="project" value="TreeGrafter"/>
</dbReference>
<evidence type="ECO:0000259" key="8">
    <source>
        <dbReference type="Pfam" id="PF00696"/>
    </source>
</evidence>
<dbReference type="InterPro" id="IPR027795">
    <property type="entry name" value="CASTOR_ACT_dom"/>
</dbReference>
<comment type="pathway">
    <text evidence="7">Amino-acid biosynthesis; L-threonine biosynthesis; L-threonine from L-aspartate: step 1/5.</text>
</comment>
<evidence type="ECO:0000259" key="9">
    <source>
        <dbReference type="Pfam" id="PF13840"/>
    </source>
</evidence>
<dbReference type="CDD" id="cd04234">
    <property type="entry name" value="AAK_AK"/>
    <property type="match status" value="1"/>
</dbReference>
<evidence type="ECO:0000256" key="6">
    <source>
        <dbReference type="RuleBase" id="RU003448"/>
    </source>
</evidence>
<dbReference type="SUPFAM" id="SSF55021">
    <property type="entry name" value="ACT-like"/>
    <property type="match status" value="1"/>
</dbReference>
<reference evidence="10" key="1">
    <citation type="journal article" date="2020" name="mSystems">
        <title>Genome- and Community-Level Interaction Insights into Carbon Utilization and Element Cycling Functions of Hydrothermarchaeota in Hydrothermal Sediment.</title>
        <authorList>
            <person name="Zhou Z."/>
            <person name="Liu Y."/>
            <person name="Xu W."/>
            <person name="Pan J."/>
            <person name="Luo Z.H."/>
            <person name="Li M."/>
        </authorList>
    </citation>
    <scope>NUCLEOTIDE SEQUENCE [LARGE SCALE GENOMIC DNA]</scope>
    <source>
        <strain evidence="10">SpSt-1056</strain>
    </source>
</reference>
<dbReference type="PANTHER" id="PTHR21499:SF70">
    <property type="entry name" value="ASPARTOKINASE"/>
    <property type="match status" value="1"/>
</dbReference>
<dbReference type="EMBL" id="DRWN01000068">
    <property type="protein sequence ID" value="HHK69116.1"/>
    <property type="molecule type" value="Genomic_DNA"/>
</dbReference>
<dbReference type="NCBIfam" id="TIGR00657">
    <property type="entry name" value="asp_kinases"/>
    <property type="match status" value="1"/>
</dbReference>
<dbReference type="Gene3D" id="3.30.2130.10">
    <property type="entry name" value="VC0802-like"/>
    <property type="match status" value="1"/>
</dbReference>
<comment type="similarity">
    <text evidence="1 6">Belongs to the aspartokinase family.</text>
</comment>
<proteinExistence type="inferred from homology"/>
<dbReference type="Pfam" id="PF13840">
    <property type="entry name" value="ACT_7"/>
    <property type="match status" value="1"/>
</dbReference>
<feature type="domain" description="CASTOR ACT" evidence="9">
    <location>
        <begin position="349"/>
        <end position="408"/>
    </location>
</feature>
<sequence length="417" mass="44290">MNFTAVSGFGVFVVSTVVVKFGGSVLSDEKGVEKAAQYVKLLSSRGYRVAVVVSALKGVTDELLRSAQRLNPDAPPSLLDEVLAMGERTSARLFALALKRFGVDAIVVDPSSDIWPIITDDKHLDATPMLEECRTRVKHGVGRLLENGSVPVVCGYVALSRSGEITTMGRGGSDTTAVVLANCLDADEVILVKDVAGVYTSDPKNVSGAGVLDVLTADEVHKLSKGGAKIIHSKALTFLHPKGKIRIGALDSLDSVGTIILGSSIPKLEITVDNRNVTMVTIIGTSMGEPSKLASTVTALQTAKAKLLAASVEEESLILYLDGDGEVVERLHDYFVGNRLGKAVSHFPHLSAIRIYGSMLETVPGVVHKVLQPLAAQAINVYGVITISSSIRVFVSTKDVEKAVKLVRESVENILHT</sequence>